<dbReference type="GO" id="GO:0042796">
    <property type="term" value="P:snRNA transcription by RNA polymerase III"/>
    <property type="evidence" value="ECO:0007669"/>
    <property type="project" value="TreeGrafter"/>
</dbReference>
<organism evidence="7 8">
    <name type="scientific">Bodo saltans</name>
    <name type="common">Flagellated protozoan</name>
    <dbReference type="NCBI Taxonomy" id="75058"/>
    <lineage>
        <taxon>Eukaryota</taxon>
        <taxon>Discoba</taxon>
        <taxon>Euglenozoa</taxon>
        <taxon>Kinetoplastea</taxon>
        <taxon>Metakinetoplastina</taxon>
        <taxon>Eubodonida</taxon>
        <taxon>Bodonidae</taxon>
        <taxon>Bodo</taxon>
    </lineage>
</organism>
<dbReference type="PANTHER" id="PTHR13421">
    <property type="entry name" value="SNRNA-ACTIVATING PROTEIN COMPLEX SUBUNIT 3"/>
    <property type="match status" value="1"/>
</dbReference>
<dbReference type="GO" id="GO:0003681">
    <property type="term" value="F:bent DNA binding"/>
    <property type="evidence" value="ECO:0007669"/>
    <property type="project" value="TreeGrafter"/>
</dbReference>
<dbReference type="EMBL" id="CYKH01002074">
    <property type="protein sequence ID" value="CUG92672.1"/>
    <property type="molecule type" value="Genomic_DNA"/>
</dbReference>
<evidence type="ECO:0000256" key="5">
    <source>
        <dbReference type="ARBA" id="ARBA00023163"/>
    </source>
</evidence>
<comment type="subcellular location">
    <subcellularLocation>
        <location evidence="1">Nucleus</location>
    </subcellularLocation>
</comment>
<name>A0A0S4JRS6_BODSA</name>
<evidence type="ECO:0000256" key="1">
    <source>
        <dbReference type="ARBA" id="ARBA00004123"/>
    </source>
</evidence>
<dbReference type="PANTHER" id="PTHR13421:SF16">
    <property type="entry name" value="SNRNA-ACTIVATING PROTEIN COMPLEX SUBUNIT 3"/>
    <property type="match status" value="1"/>
</dbReference>
<dbReference type="GO" id="GO:0001046">
    <property type="term" value="F:core promoter sequence-specific DNA binding"/>
    <property type="evidence" value="ECO:0007669"/>
    <property type="project" value="TreeGrafter"/>
</dbReference>
<dbReference type="InterPro" id="IPR022042">
    <property type="entry name" value="snRNA-activating_su3"/>
</dbReference>
<keyword evidence="4" id="KW-0238">DNA-binding</keyword>
<proteinExistence type="inferred from homology"/>
<keyword evidence="8" id="KW-1185">Reference proteome</keyword>
<comment type="similarity">
    <text evidence="2">Belongs to the SNAPC3/SRD2 family.</text>
</comment>
<dbReference type="GO" id="GO:0001006">
    <property type="term" value="F:RNA polymerase III type 3 promoter sequence-specific DNA binding"/>
    <property type="evidence" value="ECO:0007669"/>
    <property type="project" value="TreeGrafter"/>
</dbReference>
<dbReference type="Pfam" id="PF12251">
    <property type="entry name" value="SNAPC3"/>
    <property type="match status" value="1"/>
</dbReference>
<dbReference type="Proteomes" id="UP000051952">
    <property type="component" value="Unassembled WGS sequence"/>
</dbReference>
<dbReference type="VEuPathDB" id="TriTrypDB:BSAL_38785"/>
<keyword evidence="3" id="KW-0805">Transcription regulation</keyword>
<accession>A0A0S4JRS6</accession>
<dbReference type="OrthoDB" id="3437960at2759"/>
<dbReference type="GO" id="GO:0005634">
    <property type="term" value="C:nucleus"/>
    <property type="evidence" value="ECO:0007669"/>
    <property type="project" value="UniProtKB-SubCell"/>
</dbReference>
<sequence>MSSDQLILFPFIISQQQPCISHHMTASSVSVRPFELRVDDLEVPTLLCVSSTCGVPLSDLRQWNQRNPVVAAAGVDDELPFGTIVQLPPLAFVRHPSFGETFVLGDMLQRIASAEKSLEALRSRELQRNEETPLFRPKRRIAPLAAHFVDSVRRESAAQLARIHAEFPSVDPVQKYGKGWKELLVEEVVDATPVTQRLQQEHQDIIASQLVSLQPDNVACMSQLPIRQAPNVVTELKEHTTRDHSASQNEEWSCPFHQRAIEVSFFQPGRAVAHKETWEVLGCQTLAALVDAVECMNELLPYPKTRDSFMFIAGTFYVDDRHEGYQDLSSLIRNVDTAQATTSASGSVHASLLDGSNPAYGVCPVKSLTTRIADISVKMHEMCVYRHMGSCDHYFFFKDLSSPMAVPRPRSLFPRRTYLSRSHVTLCDLCNALPSTIITYGDILAPKNPTFYCPPCYRIFHVNESGQDMRDGYIKFELPPEQHF</sequence>
<dbReference type="AlphaFoldDB" id="A0A0S4JRS6"/>
<evidence type="ECO:0000313" key="8">
    <source>
        <dbReference type="Proteomes" id="UP000051952"/>
    </source>
</evidence>
<dbReference type="GO" id="GO:0042795">
    <property type="term" value="P:snRNA transcription by RNA polymerase II"/>
    <property type="evidence" value="ECO:0007669"/>
    <property type="project" value="TreeGrafter"/>
</dbReference>
<dbReference type="OMA" id="FYIDDRH"/>
<evidence type="ECO:0000256" key="6">
    <source>
        <dbReference type="ARBA" id="ARBA00023242"/>
    </source>
</evidence>
<reference evidence="8" key="1">
    <citation type="submission" date="2015-09" db="EMBL/GenBank/DDBJ databases">
        <authorList>
            <consortium name="Pathogen Informatics"/>
        </authorList>
    </citation>
    <scope>NUCLEOTIDE SEQUENCE [LARGE SCALE GENOMIC DNA]</scope>
    <source>
        <strain evidence="8">Lake Konstanz</strain>
    </source>
</reference>
<gene>
    <name evidence="7" type="ORF">BSAL_38785</name>
</gene>
<evidence type="ECO:0000256" key="2">
    <source>
        <dbReference type="ARBA" id="ARBA00010410"/>
    </source>
</evidence>
<keyword evidence="5" id="KW-0804">Transcription</keyword>
<evidence type="ECO:0000313" key="7">
    <source>
        <dbReference type="EMBL" id="CUG92672.1"/>
    </source>
</evidence>
<keyword evidence="6" id="KW-0539">Nucleus</keyword>
<protein>
    <submittedName>
        <fullName evidence="7">Small nuclear RNA gene activation protein 50, putative</fullName>
    </submittedName>
</protein>
<dbReference type="GO" id="GO:0000978">
    <property type="term" value="F:RNA polymerase II cis-regulatory region sequence-specific DNA binding"/>
    <property type="evidence" value="ECO:0007669"/>
    <property type="project" value="TreeGrafter"/>
</dbReference>
<dbReference type="GO" id="GO:0019185">
    <property type="term" value="C:snRNA-activating protein complex"/>
    <property type="evidence" value="ECO:0007669"/>
    <property type="project" value="TreeGrafter"/>
</dbReference>
<evidence type="ECO:0000256" key="3">
    <source>
        <dbReference type="ARBA" id="ARBA00023015"/>
    </source>
</evidence>
<evidence type="ECO:0000256" key="4">
    <source>
        <dbReference type="ARBA" id="ARBA00023125"/>
    </source>
</evidence>